<proteinExistence type="predicted"/>
<sequence length="185" mass="20396">MGCSLLWIKQIAVNPEVMKTWDVRSCGSSKSLLPGGNEDMGCSLLWIKQIRCYLEVMKTWEVRSCGSSKSLLPGGNEDMGCSLLWIKQIAVTRSCELSVNTKEVMGLLYYPKYSSDSIFDDALPAPYSPILLNTVSELLALSHVVFVCDRAVGRPDELGKQNRRGLVSVSLVLSGESNVTSRRQS</sequence>
<protein>
    <submittedName>
        <fullName evidence="1">Uncharacterized protein</fullName>
    </submittedName>
</protein>
<name>A0A7R8VTV3_TIMDO</name>
<accession>A0A7R8VTV3</accession>
<reference evidence="1" key="1">
    <citation type="submission" date="2020-11" db="EMBL/GenBank/DDBJ databases">
        <authorList>
            <person name="Tran Van P."/>
        </authorList>
    </citation>
    <scope>NUCLEOTIDE SEQUENCE</scope>
</reference>
<organism evidence="1">
    <name type="scientific">Timema douglasi</name>
    <name type="common">Walking stick</name>
    <dbReference type="NCBI Taxonomy" id="61478"/>
    <lineage>
        <taxon>Eukaryota</taxon>
        <taxon>Metazoa</taxon>
        <taxon>Ecdysozoa</taxon>
        <taxon>Arthropoda</taxon>
        <taxon>Hexapoda</taxon>
        <taxon>Insecta</taxon>
        <taxon>Pterygota</taxon>
        <taxon>Neoptera</taxon>
        <taxon>Polyneoptera</taxon>
        <taxon>Phasmatodea</taxon>
        <taxon>Timematodea</taxon>
        <taxon>Timematoidea</taxon>
        <taxon>Timematidae</taxon>
        <taxon>Timema</taxon>
    </lineage>
</organism>
<gene>
    <name evidence="1" type="ORF">TDIB3V08_LOCUS8752</name>
</gene>
<dbReference type="EMBL" id="OA569532">
    <property type="protein sequence ID" value="CAD7202570.1"/>
    <property type="molecule type" value="Genomic_DNA"/>
</dbReference>
<evidence type="ECO:0000313" key="1">
    <source>
        <dbReference type="EMBL" id="CAD7202570.1"/>
    </source>
</evidence>
<dbReference type="AlphaFoldDB" id="A0A7R8VTV3"/>